<evidence type="ECO:0000313" key="3">
    <source>
        <dbReference type="Proteomes" id="UP000696280"/>
    </source>
</evidence>
<evidence type="ECO:0000256" key="1">
    <source>
        <dbReference type="SAM" id="MobiDB-lite"/>
    </source>
</evidence>
<comment type="caution">
    <text evidence="2">The sequence shown here is derived from an EMBL/GenBank/DDBJ whole genome shotgun (WGS) entry which is preliminary data.</text>
</comment>
<dbReference type="AlphaFoldDB" id="A0A9N9PS28"/>
<feature type="region of interest" description="Disordered" evidence="1">
    <location>
        <begin position="57"/>
        <end position="78"/>
    </location>
</feature>
<gene>
    <name evidence="2" type="ORF">HYFRA_00006625</name>
</gene>
<organism evidence="2 3">
    <name type="scientific">Hymenoscyphus fraxineus</name>
    <dbReference type="NCBI Taxonomy" id="746836"/>
    <lineage>
        <taxon>Eukaryota</taxon>
        <taxon>Fungi</taxon>
        <taxon>Dikarya</taxon>
        <taxon>Ascomycota</taxon>
        <taxon>Pezizomycotina</taxon>
        <taxon>Leotiomycetes</taxon>
        <taxon>Helotiales</taxon>
        <taxon>Helotiaceae</taxon>
        <taxon>Hymenoscyphus</taxon>
    </lineage>
</organism>
<protein>
    <submittedName>
        <fullName evidence="2">Uncharacterized protein</fullName>
    </submittedName>
</protein>
<name>A0A9N9PS28_9HELO</name>
<evidence type="ECO:0000313" key="2">
    <source>
        <dbReference type="EMBL" id="CAG8953735.1"/>
    </source>
</evidence>
<keyword evidence="3" id="KW-1185">Reference proteome</keyword>
<accession>A0A9N9PS28</accession>
<dbReference type="EMBL" id="CAJVRL010000052">
    <property type="protein sequence ID" value="CAG8953735.1"/>
    <property type="molecule type" value="Genomic_DNA"/>
</dbReference>
<proteinExistence type="predicted"/>
<dbReference type="Proteomes" id="UP000696280">
    <property type="component" value="Unassembled WGS sequence"/>
</dbReference>
<reference evidence="2" key="1">
    <citation type="submission" date="2021-07" db="EMBL/GenBank/DDBJ databases">
        <authorList>
            <person name="Durling M."/>
        </authorList>
    </citation>
    <scope>NUCLEOTIDE SEQUENCE</scope>
</reference>
<sequence>MQLNRQKLTLVTESITAELRERKRAPSIEQRVERVRVKISSREFELRTYAESRKLRELSGVYKAKEQPQSRSRKSDKE</sequence>